<organism evidence="2 3">
    <name type="scientific">Desulforamulus aeronauticus DSM 10349</name>
    <dbReference type="NCBI Taxonomy" id="1121421"/>
    <lineage>
        <taxon>Bacteria</taxon>
        <taxon>Bacillati</taxon>
        <taxon>Bacillota</taxon>
        <taxon>Clostridia</taxon>
        <taxon>Eubacteriales</taxon>
        <taxon>Peptococcaceae</taxon>
        <taxon>Desulforamulus</taxon>
    </lineage>
</organism>
<keyword evidence="3" id="KW-1185">Reference proteome</keyword>
<protein>
    <submittedName>
        <fullName evidence="2">Rubrerythrin</fullName>
    </submittedName>
</protein>
<evidence type="ECO:0000313" key="3">
    <source>
        <dbReference type="Proteomes" id="UP000183997"/>
    </source>
</evidence>
<feature type="domain" description="Rubrerythrin diiron-binding" evidence="1">
    <location>
        <begin position="11"/>
        <end position="147"/>
    </location>
</feature>
<accession>A0A1M6NCJ1</accession>
<dbReference type="Pfam" id="PF02915">
    <property type="entry name" value="Rubrerythrin"/>
    <property type="match status" value="1"/>
</dbReference>
<dbReference type="CDD" id="cd01045">
    <property type="entry name" value="Ferritin_like_AB"/>
    <property type="match status" value="1"/>
</dbReference>
<proteinExistence type="predicted"/>
<dbReference type="InterPro" id="IPR003251">
    <property type="entry name" value="Rr_diiron-bd_dom"/>
</dbReference>
<dbReference type="InterPro" id="IPR012347">
    <property type="entry name" value="Ferritin-like"/>
</dbReference>
<dbReference type="SUPFAM" id="SSF47240">
    <property type="entry name" value="Ferritin-like"/>
    <property type="match status" value="1"/>
</dbReference>
<dbReference type="GO" id="GO:0046872">
    <property type="term" value="F:metal ion binding"/>
    <property type="evidence" value="ECO:0007669"/>
    <property type="project" value="InterPro"/>
</dbReference>
<sequence>MESCSPELQAIKTAILNEHEGHQFYLLAAEKGGSDEVRNVFLYLAEEEQRHEYYLRRLYDAVENNIDMKKAEENCNLVKAPNIFKEEDLKREKPSLIVSALSMAVKMEKESLEFYREASAKTKDEKARKVYLELAEMEGEHLDTLNLAYDFAKNEWWAEQGFSPA</sequence>
<dbReference type="PANTHER" id="PTHR33531">
    <property type="entry name" value="RUBRERYTHRIN SUBFAMILY"/>
    <property type="match status" value="1"/>
</dbReference>
<dbReference type="EMBL" id="FRAR01000004">
    <property type="protein sequence ID" value="SHJ93409.1"/>
    <property type="molecule type" value="Genomic_DNA"/>
</dbReference>
<name>A0A1M6NCJ1_9FIRM</name>
<dbReference type="AlphaFoldDB" id="A0A1M6NCJ1"/>
<dbReference type="Gene3D" id="1.20.1260.10">
    <property type="match status" value="1"/>
</dbReference>
<dbReference type="Proteomes" id="UP000183997">
    <property type="component" value="Unassembled WGS sequence"/>
</dbReference>
<dbReference type="RefSeq" id="WP_072910277.1">
    <property type="nucleotide sequence ID" value="NZ_FRAR01000004.1"/>
</dbReference>
<dbReference type="InterPro" id="IPR009078">
    <property type="entry name" value="Ferritin-like_SF"/>
</dbReference>
<gene>
    <name evidence="2" type="ORF">SAMN02745123_00053</name>
</gene>
<evidence type="ECO:0000313" key="2">
    <source>
        <dbReference type="EMBL" id="SHJ93409.1"/>
    </source>
</evidence>
<evidence type="ECO:0000259" key="1">
    <source>
        <dbReference type="Pfam" id="PF02915"/>
    </source>
</evidence>
<dbReference type="GO" id="GO:0016491">
    <property type="term" value="F:oxidoreductase activity"/>
    <property type="evidence" value="ECO:0007669"/>
    <property type="project" value="InterPro"/>
</dbReference>
<reference evidence="3" key="1">
    <citation type="submission" date="2016-11" db="EMBL/GenBank/DDBJ databases">
        <authorList>
            <person name="Varghese N."/>
            <person name="Submissions S."/>
        </authorList>
    </citation>
    <scope>NUCLEOTIDE SEQUENCE [LARGE SCALE GENOMIC DNA]</scope>
    <source>
        <strain evidence="3">DSM 10349</strain>
    </source>
</reference>
<dbReference type="PANTHER" id="PTHR33531:SF7">
    <property type="entry name" value="HYPOTHETICAL MEMBRANE PROTEIN, CONSERVED"/>
    <property type="match status" value="1"/>
</dbReference>
<dbReference type="STRING" id="1121421.SAMN02745123_00053"/>